<sequence>MVLELLLPVTLLPAPTAYTMLLLVPPMVLFEPRARRLALPTPGPNVLPLPTATEAVAATLLPTPRAVEPEAPTALLEPKAEASCAMAAIVLP</sequence>
<evidence type="ECO:0000313" key="2">
    <source>
        <dbReference type="EMBL" id="RDJ19830.1"/>
    </source>
</evidence>
<proteinExistence type="predicted"/>
<feature type="transmembrane region" description="Helical" evidence="1">
    <location>
        <begin position="6"/>
        <end position="30"/>
    </location>
</feature>
<keyword evidence="1" id="KW-0812">Transmembrane</keyword>
<comment type="caution">
    <text evidence="2">The sequence shown here is derived from an EMBL/GenBank/DDBJ whole genome shotgun (WGS) entry which is preliminary data.</text>
</comment>
<keyword evidence="1" id="KW-0472">Membrane</keyword>
<evidence type="ECO:0000313" key="3">
    <source>
        <dbReference type="Proteomes" id="UP000255207"/>
    </source>
</evidence>
<accession>A0A370KXY0</accession>
<dbReference type="AlphaFoldDB" id="A0A370KXY0"/>
<name>A0A370KXY0_9HYPH</name>
<dbReference type="EMBL" id="QQTP01000027">
    <property type="protein sequence ID" value="RDJ19830.1"/>
    <property type="molecule type" value="Genomic_DNA"/>
</dbReference>
<organism evidence="2 3">
    <name type="scientific">Bosea caraganae</name>
    <dbReference type="NCBI Taxonomy" id="2763117"/>
    <lineage>
        <taxon>Bacteria</taxon>
        <taxon>Pseudomonadati</taxon>
        <taxon>Pseudomonadota</taxon>
        <taxon>Alphaproteobacteria</taxon>
        <taxon>Hyphomicrobiales</taxon>
        <taxon>Boseaceae</taxon>
        <taxon>Bosea</taxon>
    </lineage>
</organism>
<reference evidence="3" key="1">
    <citation type="submission" date="2018-07" db="EMBL/GenBank/DDBJ databases">
        <authorList>
            <person name="Safronova V.I."/>
            <person name="Chirak E.R."/>
            <person name="Sazanova A.L."/>
        </authorList>
    </citation>
    <scope>NUCLEOTIDE SEQUENCE [LARGE SCALE GENOMIC DNA]</scope>
    <source>
        <strain evidence="3">RCAM04685</strain>
    </source>
</reference>
<gene>
    <name evidence="2" type="ORF">DWE98_27875</name>
</gene>
<dbReference type="Proteomes" id="UP000255207">
    <property type="component" value="Unassembled WGS sequence"/>
</dbReference>
<keyword evidence="1" id="KW-1133">Transmembrane helix</keyword>
<protein>
    <submittedName>
        <fullName evidence="2">Uncharacterized protein</fullName>
    </submittedName>
</protein>
<keyword evidence="3" id="KW-1185">Reference proteome</keyword>
<evidence type="ECO:0000256" key="1">
    <source>
        <dbReference type="SAM" id="Phobius"/>
    </source>
</evidence>